<dbReference type="Proteomes" id="UP000593561">
    <property type="component" value="Unassembled WGS sequence"/>
</dbReference>
<dbReference type="InterPro" id="IPR036397">
    <property type="entry name" value="RNaseH_sf"/>
</dbReference>
<dbReference type="InterPro" id="IPR012337">
    <property type="entry name" value="RNaseH-like_sf"/>
</dbReference>
<dbReference type="SUPFAM" id="SSF53098">
    <property type="entry name" value="Ribonuclease H-like"/>
    <property type="match status" value="1"/>
</dbReference>
<dbReference type="PANTHER" id="PTHR47723:SF19">
    <property type="entry name" value="POLYNUCLEOTIDYL TRANSFERASE, RIBONUCLEASE H-LIKE SUPERFAMILY PROTEIN"/>
    <property type="match status" value="1"/>
</dbReference>
<dbReference type="EMBL" id="JABFAC010000011">
    <property type="protein sequence ID" value="MBA0628999.1"/>
    <property type="molecule type" value="Genomic_DNA"/>
</dbReference>
<dbReference type="GO" id="GO:0004523">
    <property type="term" value="F:RNA-DNA hybrid ribonuclease activity"/>
    <property type="evidence" value="ECO:0007669"/>
    <property type="project" value="InterPro"/>
</dbReference>
<dbReference type="InterPro" id="IPR002156">
    <property type="entry name" value="RNaseH_domain"/>
</dbReference>
<evidence type="ECO:0000313" key="3">
    <source>
        <dbReference type="Proteomes" id="UP000593561"/>
    </source>
</evidence>
<keyword evidence="3" id="KW-1185">Reference proteome</keyword>
<dbReference type="InterPro" id="IPR053151">
    <property type="entry name" value="RNase_H-like"/>
</dbReference>
<comment type="caution">
    <text evidence="2">The sequence shown here is derived from an EMBL/GenBank/DDBJ whole genome shotgun (WGS) entry which is preliminary data.</text>
</comment>
<name>A0A7J8SSF7_GOSDV</name>
<accession>A0A7J8SSF7</accession>
<sequence>MGILLFHEKVTNTSLRFVVDKLCEEIERLVRQFIWGSLGGNTKISLVNWKEVCQPKICVGLSIHPIREQNNSFMLKLGFNIVANTNALWVQVLRSKYRVKEDNIVWFMGDGNNICYWKDNWILELGSLVNHIPAHINLYMDYQLKDMVIEESEWNLDLLRVWILDDTIKRVGGLVESEIGMLELSMEVSRSIKGMNVYLDALHAIRDCSAAKGLWSGAAVGGVLRDHHGQWIIRVNKRLGLCLVFNAELWRTLDGLTILHIRIWDKVSIQTDSAKIIQAIQEAFSRSSNFALIRRIQQLLSIMVQWEMIHTPREENIEVDRIAKLAFNRDEGLQLFTKNPLLIDSLI</sequence>
<dbReference type="AlphaFoldDB" id="A0A7J8SSF7"/>
<dbReference type="Pfam" id="PF13456">
    <property type="entry name" value="RVT_3"/>
    <property type="match status" value="1"/>
</dbReference>
<dbReference type="InterPro" id="IPR044730">
    <property type="entry name" value="RNase_H-like_dom_plant"/>
</dbReference>
<gene>
    <name evidence="2" type="ORF">Godav_023623</name>
</gene>
<organism evidence="2 3">
    <name type="scientific">Gossypium davidsonii</name>
    <name type="common">Davidson's cotton</name>
    <name type="synonym">Gossypium klotzschianum subsp. davidsonii</name>
    <dbReference type="NCBI Taxonomy" id="34287"/>
    <lineage>
        <taxon>Eukaryota</taxon>
        <taxon>Viridiplantae</taxon>
        <taxon>Streptophyta</taxon>
        <taxon>Embryophyta</taxon>
        <taxon>Tracheophyta</taxon>
        <taxon>Spermatophyta</taxon>
        <taxon>Magnoliopsida</taxon>
        <taxon>eudicotyledons</taxon>
        <taxon>Gunneridae</taxon>
        <taxon>Pentapetalae</taxon>
        <taxon>rosids</taxon>
        <taxon>malvids</taxon>
        <taxon>Malvales</taxon>
        <taxon>Malvaceae</taxon>
        <taxon>Malvoideae</taxon>
        <taxon>Gossypium</taxon>
    </lineage>
</organism>
<proteinExistence type="predicted"/>
<evidence type="ECO:0000313" key="2">
    <source>
        <dbReference type="EMBL" id="MBA0628999.1"/>
    </source>
</evidence>
<evidence type="ECO:0000259" key="1">
    <source>
        <dbReference type="Pfam" id="PF13456"/>
    </source>
</evidence>
<feature type="domain" description="RNase H type-1" evidence="1">
    <location>
        <begin position="218"/>
        <end position="325"/>
    </location>
</feature>
<dbReference type="CDD" id="cd06222">
    <property type="entry name" value="RNase_H_like"/>
    <property type="match status" value="1"/>
</dbReference>
<reference evidence="2 3" key="1">
    <citation type="journal article" date="2019" name="Genome Biol. Evol.">
        <title>Insights into the evolution of the New World diploid cottons (Gossypium, subgenus Houzingenia) based on genome sequencing.</title>
        <authorList>
            <person name="Grover C.E."/>
            <person name="Arick M.A. 2nd"/>
            <person name="Thrash A."/>
            <person name="Conover J.L."/>
            <person name="Sanders W.S."/>
            <person name="Peterson D.G."/>
            <person name="Frelichowski J.E."/>
            <person name="Scheffler J.A."/>
            <person name="Scheffler B.E."/>
            <person name="Wendel J.F."/>
        </authorList>
    </citation>
    <scope>NUCLEOTIDE SEQUENCE [LARGE SCALE GENOMIC DNA]</scope>
    <source>
        <strain evidence="2">27</strain>
        <tissue evidence="2">Leaf</tissue>
    </source>
</reference>
<dbReference type="PANTHER" id="PTHR47723">
    <property type="entry name" value="OS05G0353850 PROTEIN"/>
    <property type="match status" value="1"/>
</dbReference>
<protein>
    <recommendedName>
        <fullName evidence="1">RNase H type-1 domain-containing protein</fullName>
    </recommendedName>
</protein>
<dbReference type="Gene3D" id="3.30.420.10">
    <property type="entry name" value="Ribonuclease H-like superfamily/Ribonuclease H"/>
    <property type="match status" value="1"/>
</dbReference>
<dbReference type="GO" id="GO:0003676">
    <property type="term" value="F:nucleic acid binding"/>
    <property type="evidence" value="ECO:0007669"/>
    <property type="project" value="InterPro"/>
</dbReference>